<proteinExistence type="predicted"/>
<organism evidence="1">
    <name type="scientific">Ralstonia solanacearum</name>
    <name type="common">Pseudomonas solanacearum</name>
    <dbReference type="NCBI Taxonomy" id="305"/>
    <lineage>
        <taxon>Bacteria</taxon>
        <taxon>Pseudomonadati</taxon>
        <taxon>Pseudomonadota</taxon>
        <taxon>Betaproteobacteria</taxon>
        <taxon>Burkholderiales</taxon>
        <taxon>Burkholderiaceae</taxon>
        <taxon>Ralstonia</taxon>
        <taxon>Ralstonia solanacearum species complex</taxon>
    </lineage>
</organism>
<accession>A0A0S4U207</accession>
<evidence type="ECO:0000313" key="1">
    <source>
        <dbReference type="EMBL" id="CUV16233.1"/>
    </source>
</evidence>
<protein>
    <submittedName>
        <fullName evidence="1">Uncharacterized protein</fullName>
    </submittedName>
</protein>
<reference evidence="1" key="1">
    <citation type="submission" date="2015-10" db="EMBL/GenBank/DDBJ databases">
        <authorList>
            <person name="Gilbert D.G."/>
        </authorList>
    </citation>
    <scope>NUCLEOTIDE SEQUENCE</scope>
    <source>
        <strain evidence="1">Phyl III-seqv23</strain>
    </source>
</reference>
<gene>
    <name evidence="1" type="ORF">PSS4_v1_50018</name>
</gene>
<sequence length="319" mass="35156">MDTILKNAIASIQIGVEDYLSGDERRGLSAVRNLTAGILLLFKEKLRRLSPHGSDEVLIKKVIRPVRGKNGAIGFHGEGKKTLDVQDIKDRFKSLDVVADFARLDKVVRLRNEIEHYRTSVSAESMREILAKSFIVIRDFITTELGEEPAALLGNQTWATLLEENEVYERELAACRAAMDAIDWNSSAGEQVAAHIRCHHCGSELVKPVDSDVEFLEQLAFHCASCGQESDFDDVIEAAVEDCYATDSYIAMTDGGDPPVATCPDCIRETFLLEEGRCIACSGVLEYTRCAVCSAALGPDDQDNHGLCGYHAWQAARDD</sequence>
<dbReference type="EMBL" id="LN899821">
    <property type="protein sequence ID" value="CUV16233.1"/>
    <property type="molecule type" value="Genomic_DNA"/>
</dbReference>
<dbReference type="AlphaFoldDB" id="A0A0S4U207"/>
<name>A0A0S4U207_RALSL</name>